<name>A0ABP9GCE0_9FLAO</name>
<dbReference type="SUPFAM" id="SSF55961">
    <property type="entry name" value="Bet v1-like"/>
    <property type="match status" value="1"/>
</dbReference>
<evidence type="ECO:0000313" key="1">
    <source>
        <dbReference type="EMBL" id="GAA4936669.1"/>
    </source>
</evidence>
<proteinExistence type="predicted"/>
<gene>
    <name evidence="1" type="ORF">GCM10023314_06270</name>
</gene>
<dbReference type="Proteomes" id="UP001501302">
    <property type="component" value="Unassembled WGS sequence"/>
</dbReference>
<dbReference type="EMBL" id="BAABJJ010000009">
    <property type="protein sequence ID" value="GAA4936669.1"/>
    <property type="molecule type" value="Genomic_DNA"/>
</dbReference>
<dbReference type="CDD" id="cd07812">
    <property type="entry name" value="SRPBCC"/>
    <property type="match status" value="1"/>
</dbReference>
<comment type="caution">
    <text evidence="1">The sequence shown here is derived from an EMBL/GenBank/DDBJ whole genome shotgun (WGS) entry which is preliminary data.</text>
</comment>
<dbReference type="Gene3D" id="3.30.530.20">
    <property type="match status" value="1"/>
</dbReference>
<dbReference type="InterPro" id="IPR023393">
    <property type="entry name" value="START-like_dom_sf"/>
</dbReference>
<evidence type="ECO:0000313" key="2">
    <source>
        <dbReference type="Proteomes" id="UP001501302"/>
    </source>
</evidence>
<evidence type="ECO:0008006" key="3">
    <source>
        <dbReference type="Google" id="ProtNLM"/>
    </source>
</evidence>
<reference evidence="2" key="1">
    <citation type="journal article" date="2019" name="Int. J. Syst. Evol. Microbiol.">
        <title>The Global Catalogue of Microorganisms (GCM) 10K type strain sequencing project: providing services to taxonomists for standard genome sequencing and annotation.</title>
        <authorList>
            <consortium name="The Broad Institute Genomics Platform"/>
            <consortium name="The Broad Institute Genome Sequencing Center for Infectious Disease"/>
            <person name="Wu L."/>
            <person name="Ma J."/>
        </authorList>
    </citation>
    <scope>NUCLEOTIDE SEQUENCE [LARGE SCALE GENOMIC DNA]</scope>
    <source>
        <strain evidence="2">JCM 18285</strain>
    </source>
</reference>
<organism evidence="1 2">
    <name type="scientific">Algibacter agarivorans</name>
    <dbReference type="NCBI Taxonomy" id="1109741"/>
    <lineage>
        <taxon>Bacteria</taxon>
        <taxon>Pseudomonadati</taxon>
        <taxon>Bacteroidota</taxon>
        <taxon>Flavobacteriia</taxon>
        <taxon>Flavobacteriales</taxon>
        <taxon>Flavobacteriaceae</taxon>
        <taxon>Algibacter</taxon>
    </lineage>
</organism>
<sequence>MLRRLVGYKFSINLTNNNLNTIMNLESPKVSVSKSPEDVFNFLADVKNFESLMPENISKFEVLGEDKFLFALKGMPEIILKKKEVIPPNKIILGAAGGKIDFSLIANITEVDAASSDVKLDFTGDFNPMMAMMIKGPITKFIETLVTSIPKAI</sequence>
<keyword evidence="2" id="KW-1185">Reference proteome</keyword>
<protein>
    <recommendedName>
        <fullName evidence="3">SRPBCC family protein</fullName>
    </recommendedName>
</protein>
<accession>A0ABP9GCE0</accession>